<dbReference type="CDD" id="cd00885">
    <property type="entry name" value="cinA"/>
    <property type="match status" value="1"/>
</dbReference>
<name>A0A2G4F4Q6_9CYAN</name>
<feature type="domain" description="MoaB/Mog" evidence="1">
    <location>
        <begin position="5"/>
        <end position="180"/>
    </location>
</feature>
<sequence length="270" mass="29588">MVTVEILAIGNELLIGDVLDTNTNWIIKKITGIGGQVNRSVILRDNLDAIATEIQSALQRKTEVIFTIGGMGPTVDDMTLAAIAQSINQPLEANKEAIAFVNQKYQEFAKKGYVDDSKMTPPREKMGILPMGSIPIDNPVGAAPAVISKVKESTIISLPGVPRELKEIFENTLQPILKEKFGEIFFLEKVAIVDSKDESVIAPILNAVSQKNPQVYIKSRAKNFDIDAKFKVTISCCSSFKKEVIQAINKAIQDLRQELGNAGISLDYIE</sequence>
<dbReference type="SUPFAM" id="SSF53218">
    <property type="entry name" value="Molybdenum cofactor biosynthesis proteins"/>
    <property type="match status" value="1"/>
</dbReference>
<proteinExistence type="predicted"/>
<evidence type="ECO:0000313" key="3">
    <source>
        <dbReference type="Proteomes" id="UP000226442"/>
    </source>
</evidence>
<accession>A0A2G4F4Q6</accession>
<dbReference type="InterPro" id="IPR050101">
    <property type="entry name" value="CinA"/>
</dbReference>
<evidence type="ECO:0000259" key="1">
    <source>
        <dbReference type="SMART" id="SM00852"/>
    </source>
</evidence>
<dbReference type="RefSeq" id="WP_096831649.1">
    <property type="nucleotide sequence ID" value="NZ_NXIB02000019.1"/>
</dbReference>
<dbReference type="AlphaFoldDB" id="A0A2G4F4Q6"/>
<dbReference type="Gene3D" id="3.40.980.10">
    <property type="entry name" value="MoaB/Mog-like domain"/>
    <property type="match status" value="1"/>
</dbReference>
<dbReference type="Pfam" id="PF00994">
    <property type="entry name" value="MoCF_biosynth"/>
    <property type="match status" value="1"/>
</dbReference>
<dbReference type="EMBL" id="NXIB02000019">
    <property type="protein sequence ID" value="PHX56477.1"/>
    <property type="molecule type" value="Genomic_DNA"/>
</dbReference>
<reference evidence="2" key="1">
    <citation type="submission" date="2017-10" db="EMBL/GenBank/DDBJ databases">
        <title>Draft genome sequence of the planktic cyanobacteria Tychonema bourrellyi isolated from alpine lentic freshwater.</title>
        <authorList>
            <person name="Tett A."/>
            <person name="Armanini F."/>
            <person name="Asnicar F."/>
            <person name="Boscaini A."/>
            <person name="Pasolli E."/>
            <person name="Zolfo M."/>
            <person name="Donati C."/>
            <person name="Salmaso N."/>
            <person name="Segata N."/>
        </authorList>
    </citation>
    <scope>NUCLEOTIDE SEQUENCE</scope>
    <source>
        <strain evidence="2">FEM_GT703</strain>
    </source>
</reference>
<dbReference type="InterPro" id="IPR036425">
    <property type="entry name" value="MoaB/Mog-like_dom_sf"/>
</dbReference>
<protein>
    <submittedName>
        <fullName evidence="2">Molybdopterin-binding protein</fullName>
    </submittedName>
</protein>
<evidence type="ECO:0000313" key="2">
    <source>
        <dbReference type="EMBL" id="PHX56477.1"/>
    </source>
</evidence>
<keyword evidence="3" id="KW-1185">Reference proteome</keyword>
<dbReference type="PANTHER" id="PTHR13939">
    <property type="entry name" value="NICOTINAMIDE-NUCLEOTIDE AMIDOHYDROLASE PNCC"/>
    <property type="match status" value="1"/>
</dbReference>
<comment type="caution">
    <text evidence="2">The sequence shown here is derived from an EMBL/GenBank/DDBJ whole genome shotgun (WGS) entry which is preliminary data.</text>
</comment>
<dbReference type="SMART" id="SM00852">
    <property type="entry name" value="MoCF_biosynth"/>
    <property type="match status" value="1"/>
</dbReference>
<dbReference type="Proteomes" id="UP000226442">
    <property type="component" value="Unassembled WGS sequence"/>
</dbReference>
<organism evidence="2 3">
    <name type="scientific">Tychonema bourrellyi FEM_GT703</name>
    <dbReference type="NCBI Taxonomy" id="2040638"/>
    <lineage>
        <taxon>Bacteria</taxon>
        <taxon>Bacillati</taxon>
        <taxon>Cyanobacteriota</taxon>
        <taxon>Cyanophyceae</taxon>
        <taxon>Oscillatoriophycideae</taxon>
        <taxon>Oscillatoriales</taxon>
        <taxon>Microcoleaceae</taxon>
        <taxon>Tychonema</taxon>
    </lineage>
</organism>
<dbReference type="PANTHER" id="PTHR13939:SF0">
    <property type="entry name" value="NMN AMIDOHYDROLASE-LIKE PROTEIN YFAY"/>
    <property type="match status" value="1"/>
</dbReference>
<dbReference type="OrthoDB" id="9801454at2"/>
<dbReference type="InterPro" id="IPR001453">
    <property type="entry name" value="MoaB/Mog_dom"/>
</dbReference>
<gene>
    <name evidence="2" type="ORF">CP500_005145</name>
</gene>